<dbReference type="CDD" id="cd19821">
    <property type="entry name" value="Bbox1_BBX-like"/>
    <property type="match status" value="1"/>
</dbReference>
<keyword evidence="5" id="KW-0863">Zinc-finger</keyword>
<name>A0AAN7QJE2_9MYRT</name>
<protein>
    <recommendedName>
        <fullName evidence="9">CCT domain-containing protein</fullName>
    </recommendedName>
</protein>
<proteinExistence type="inferred from homology"/>
<evidence type="ECO:0000256" key="1">
    <source>
        <dbReference type="ARBA" id="ARBA00004123"/>
    </source>
</evidence>
<organism evidence="10 11">
    <name type="scientific">Trapa incisa</name>
    <dbReference type="NCBI Taxonomy" id="236973"/>
    <lineage>
        <taxon>Eukaryota</taxon>
        <taxon>Viridiplantae</taxon>
        <taxon>Streptophyta</taxon>
        <taxon>Embryophyta</taxon>
        <taxon>Tracheophyta</taxon>
        <taxon>Spermatophyta</taxon>
        <taxon>Magnoliopsida</taxon>
        <taxon>eudicotyledons</taxon>
        <taxon>Gunneridae</taxon>
        <taxon>Pentapetalae</taxon>
        <taxon>rosids</taxon>
        <taxon>malvids</taxon>
        <taxon>Myrtales</taxon>
        <taxon>Lythraceae</taxon>
        <taxon>Trapa</taxon>
    </lineage>
</organism>
<dbReference type="Pfam" id="PF06203">
    <property type="entry name" value="CCT"/>
    <property type="match status" value="1"/>
</dbReference>
<dbReference type="PROSITE" id="PS51017">
    <property type="entry name" value="CCT"/>
    <property type="match status" value="1"/>
</dbReference>
<comment type="subcellular location">
    <subcellularLocation>
        <location evidence="1 8">Nucleus</location>
    </subcellularLocation>
</comment>
<keyword evidence="6" id="KW-0862">Zinc</keyword>
<evidence type="ECO:0000256" key="8">
    <source>
        <dbReference type="PROSITE-ProRule" id="PRU00357"/>
    </source>
</evidence>
<reference evidence="10 11" key="1">
    <citation type="journal article" date="2023" name="Hortic Res">
        <title>Pangenome of water caltrop reveals structural variations and asymmetric subgenome divergence after allopolyploidization.</title>
        <authorList>
            <person name="Zhang X."/>
            <person name="Chen Y."/>
            <person name="Wang L."/>
            <person name="Yuan Y."/>
            <person name="Fang M."/>
            <person name="Shi L."/>
            <person name="Lu R."/>
            <person name="Comes H.P."/>
            <person name="Ma Y."/>
            <person name="Chen Y."/>
            <person name="Huang G."/>
            <person name="Zhou Y."/>
            <person name="Zheng Z."/>
            <person name="Qiu Y."/>
        </authorList>
    </citation>
    <scope>NUCLEOTIDE SEQUENCE [LARGE SCALE GENOMIC DNA]</scope>
    <source>
        <tissue evidence="10">Roots</tissue>
    </source>
</reference>
<dbReference type="Proteomes" id="UP001345219">
    <property type="component" value="Chromosome 3"/>
</dbReference>
<evidence type="ECO:0000256" key="5">
    <source>
        <dbReference type="ARBA" id="ARBA00022771"/>
    </source>
</evidence>
<keyword evidence="7 8" id="KW-0539">Nucleus</keyword>
<evidence type="ECO:0000256" key="4">
    <source>
        <dbReference type="ARBA" id="ARBA00022737"/>
    </source>
</evidence>
<keyword evidence="3" id="KW-0479">Metal-binding</keyword>
<evidence type="ECO:0000256" key="6">
    <source>
        <dbReference type="ARBA" id="ARBA00022833"/>
    </source>
</evidence>
<dbReference type="InterPro" id="IPR000315">
    <property type="entry name" value="Znf_B-box"/>
</dbReference>
<comment type="similarity">
    <text evidence="2">Belongs to the CONSTANS family.</text>
</comment>
<evidence type="ECO:0000259" key="9">
    <source>
        <dbReference type="PROSITE" id="PS51017"/>
    </source>
</evidence>
<dbReference type="PANTHER" id="PTHR31717">
    <property type="entry name" value="ZINC FINGER PROTEIN CONSTANS-LIKE 10"/>
    <property type="match status" value="1"/>
</dbReference>
<dbReference type="InterPro" id="IPR010402">
    <property type="entry name" value="CCT_domain"/>
</dbReference>
<evidence type="ECO:0000256" key="3">
    <source>
        <dbReference type="ARBA" id="ARBA00022723"/>
    </source>
</evidence>
<evidence type="ECO:0000313" key="10">
    <source>
        <dbReference type="EMBL" id="KAK4768438.1"/>
    </source>
</evidence>
<gene>
    <name evidence="10" type="ORF">SAY87_003579</name>
</gene>
<dbReference type="GO" id="GO:0005634">
    <property type="term" value="C:nucleus"/>
    <property type="evidence" value="ECO:0007669"/>
    <property type="project" value="UniProtKB-SubCell"/>
</dbReference>
<dbReference type="PANTHER" id="PTHR31717:SF46">
    <property type="entry name" value="CCT MOTIF FAMILY PROTEIN-RELATED"/>
    <property type="match status" value="1"/>
</dbReference>
<feature type="domain" description="CCT" evidence="9">
    <location>
        <begin position="342"/>
        <end position="384"/>
    </location>
</feature>
<evidence type="ECO:0000256" key="2">
    <source>
        <dbReference type="ARBA" id="ARBA00010024"/>
    </source>
</evidence>
<dbReference type="EMBL" id="JAXIOK010000006">
    <property type="protein sequence ID" value="KAK4768438.1"/>
    <property type="molecule type" value="Genomic_DNA"/>
</dbReference>
<dbReference type="AlphaFoldDB" id="A0AAN7QJE2"/>
<keyword evidence="4" id="KW-0677">Repeat</keyword>
<sequence>MEPLCDFCKAVRAVVYCGSDLARLCLQCDGYIHSANSLAYSHSRLLLCDKCGSHPAFLRCDHKLALCQGCDSGHQAVNCYSSCPPMLELSSIWATSNLDEPPPAGELNSSWGSIHGLSCMLEGNEDGDEVSHGAIAPNKLSVLESWLGLPMSHPPLPHLSYTQLVRDHVPLASPDLLPPKVPQICSSLKTLGDQENEDDICRNLNMNGLTNLAGNGSNMLDCETDQAPYRFEDGDVERLLTAKDLSDAPSVINGLIGNVTEGLPSVQVQPGCSAFHTSGSVFMNPPPTGSHSIRIGYPSPSISLSNQGTTASDFKECSISPILLSVESPWDPNHDGSSPQARDKAKMRYNEKKKTRMFGKQIRYASRKARADTRRRVKGRFVKAGEAYDYDPLGKAATSLETEKASAPCKTSS</sequence>
<comment type="caution">
    <text evidence="10">The sequence shown here is derived from an EMBL/GenBank/DDBJ whole genome shotgun (WGS) entry which is preliminary data.</text>
</comment>
<keyword evidence="11" id="KW-1185">Reference proteome</keyword>
<evidence type="ECO:0000313" key="11">
    <source>
        <dbReference type="Proteomes" id="UP001345219"/>
    </source>
</evidence>
<accession>A0AAN7QJE2</accession>
<dbReference type="InterPro" id="IPR049808">
    <property type="entry name" value="CONSTANS-like_Bbox1"/>
</dbReference>
<dbReference type="SMART" id="SM00336">
    <property type="entry name" value="BBOX"/>
    <property type="match status" value="1"/>
</dbReference>
<dbReference type="GO" id="GO:0006355">
    <property type="term" value="P:regulation of DNA-templated transcription"/>
    <property type="evidence" value="ECO:0007669"/>
    <property type="project" value="UniProtKB-ARBA"/>
</dbReference>
<evidence type="ECO:0000256" key="7">
    <source>
        <dbReference type="ARBA" id="ARBA00023242"/>
    </source>
</evidence>
<dbReference type="GO" id="GO:0008270">
    <property type="term" value="F:zinc ion binding"/>
    <property type="evidence" value="ECO:0007669"/>
    <property type="project" value="UniProtKB-KW"/>
</dbReference>